<dbReference type="SUPFAM" id="SSF100950">
    <property type="entry name" value="NagB/RpiA/CoA transferase-like"/>
    <property type="match status" value="1"/>
</dbReference>
<evidence type="ECO:0000256" key="2">
    <source>
        <dbReference type="ARBA" id="ARBA00023235"/>
    </source>
</evidence>
<dbReference type="InterPro" id="IPR004788">
    <property type="entry name" value="Ribose5P_isomerase_type_A"/>
</dbReference>
<feature type="binding site" evidence="3">
    <location>
        <begin position="84"/>
        <end position="87"/>
    </location>
    <ligand>
        <name>substrate</name>
    </ligand>
</feature>
<dbReference type="GO" id="GO:0004751">
    <property type="term" value="F:ribose-5-phosphate isomerase activity"/>
    <property type="evidence" value="ECO:0007669"/>
    <property type="project" value="UniProtKB-UniRule"/>
</dbReference>
<keyword evidence="2 3" id="KW-0413">Isomerase</keyword>
<dbReference type="NCBIfam" id="TIGR00021">
    <property type="entry name" value="rpiA"/>
    <property type="match status" value="1"/>
</dbReference>
<dbReference type="Pfam" id="PF06026">
    <property type="entry name" value="Rib_5-P_isom_A"/>
    <property type="match status" value="1"/>
</dbReference>
<organism evidence="4 5">
    <name type="scientific">Sphingomonas koreensis</name>
    <dbReference type="NCBI Taxonomy" id="93064"/>
    <lineage>
        <taxon>Bacteria</taxon>
        <taxon>Pseudomonadati</taxon>
        <taxon>Pseudomonadota</taxon>
        <taxon>Alphaproteobacteria</taxon>
        <taxon>Sphingomonadales</taxon>
        <taxon>Sphingomonadaceae</taxon>
        <taxon>Sphingomonas</taxon>
    </lineage>
</organism>
<evidence type="ECO:0000313" key="4">
    <source>
        <dbReference type="EMBL" id="RSY77395.1"/>
    </source>
</evidence>
<dbReference type="Gene3D" id="3.30.70.260">
    <property type="match status" value="1"/>
</dbReference>
<dbReference type="InterPro" id="IPR020672">
    <property type="entry name" value="Ribose5P_isomerase_typA_subgr"/>
</dbReference>
<dbReference type="PANTHER" id="PTHR11934">
    <property type="entry name" value="RIBOSE-5-PHOSPHATE ISOMERASE"/>
    <property type="match status" value="1"/>
</dbReference>
<dbReference type="NCBIfam" id="NF001924">
    <property type="entry name" value="PRK00702.1"/>
    <property type="match status" value="1"/>
</dbReference>
<dbReference type="HAMAP" id="MF_00170">
    <property type="entry name" value="Rib_5P_isom_A"/>
    <property type="match status" value="1"/>
</dbReference>
<protein>
    <recommendedName>
        <fullName evidence="3">Ribose-5-phosphate isomerase A</fullName>
        <ecNumber evidence="3">5.3.1.6</ecNumber>
    </recommendedName>
    <alternativeName>
        <fullName evidence="3">Phosphoriboisomerase A</fullName>
        <shortName evidence="3">PRI</shortName>
    </alternativeName>
</protein>
<comment type="catalytic activity">
    <reaction evidence="1 3">
        <text>aldehydo-D-ribose 5-phosphate = D-ribulose 5-phosphate</text>
        <dbReference type="Rhea" id="RHEA:14657"/>
        <dbReference type="ChEBI" id="CHEBI:58121"/>
        <dbReference type="ChEBI" id="CHEBI:58273"/>
        <dbReference type="EC" id="5.3.1.6"/>
    </reaction>
</comment>
<dbReference type="EC" id="5.3.1.6" evidence="3"/>
<comment type="similarity">
    <text evidence="3">Belongs to the ribose 5-phosphate isomerase family.</text>
</comment>
<feature type="binding site" evidence="3">
    <location>
        <begin position="97"/>
        <end position="100"/>
    </location>
    <ligand>
        <name>substrate</name>
    </ligand>
</feature>
<dbReference type="RefSeq" id="WP_126005996.1">
    <property type="nucleotide sequence ID" value="NZ_QQYZ01000032.1"/>
</dbReference>
<name>A0A430FY51_9SPHN</name>
<dbReference type="GO" id="GO:0006014">
    <property type="term" value="P:D-ribose metabolic process"/>
    <property type="evidence" value="ECO:0007669"/>
    <property type="project" value="TreeGrafter"/>
</dbReference>
<dbReference type="Proteomes" id="UP000287746">
    <property type="component" value="Unassembled WGS sequence"/>
</dbReference>
<dbReference type="AlphaFoldDB" id="A0A430FY51"/>
<comment type="subunit">
    <text evidence="3">Homodimer.</text>
</comment>
<dbReference type="Gene3D" id="3.40.50.1360">
    <property type="match status" value="1"/>
</dbReference>
<accession>A0A430FY51</accession>
<dbReference type="GO" id="GO:0005829">
    <property type="term" value="C:cytosol"/>
    <property type="evidence" value="ECO:0007669"/>
    <property type="project" value="TreeGrafter"/>
</dbReference>
<comment type="function">
    <text evidence="3">Catalyzes the reversible conversion of ribose-5-phosphate to ribulose 5-phosphate.</text>
</comment>
<dbReference type="GO" id="GO:0009052">
    <property type="term" value="P:pentose-phosphate shunt, non-oxidative branch"/>
    <property type="evidence" value="ECO:0007669"/>
    <property type="project" value="UniProtKB-UniRule"/>
</dbReference>
<evidence type="ECO:0000256" key="1">
    <source>
        <dbReference type="ARBA" id="ARBA00001713"/>
    </source>
</evidence>
<feature type="binding site" evidence="3">
    <location>
        <begin position="29"/>
        <end position="32"/>
    </location>
    <ligand>
        <name>substrate</name>
    </ligand>
</feature>
<comment type="caution">
    <text evidence="4">The sequence shown here is derived from an EMBL/GenBank/DDBJ whole genome shotgun (WGS) entry which is preliminary data.</text>
</comment>
<evidence type="ECO:0000256" key="3">
    <source>
        <dbReference type="HAMAP-Rule" id="MF_00170"/>
    </source>
</evidence>
<dbReference type="SUPFAM" id="SSF75445">
    <property type="entry name" value="D-ribose-5-phosphate isomerase (RpiA), lid domain"/>
    <property type="match status" value="1"/>
</dbReference>
<feature type="active site" description="Proton acceptor" evidence="3">
    <location>
        <position position="106"/>
    </location>
</feature>
<proteinExistence type="inferred from homology"/>
<dbReference type="CDD" id="cd01398">
    <property type="entry name" value="RPI_A"/>
    <property type="match status" value="1"/>
</dbReference>
<feature type="binding site" evidence="3">
    <location>
        <position position="124"/>
    </location>
    <ligand>
        <name>substrate</name>
    </ligand>
</feature>
<dbReference type="UniPathway" id="UPA00115">
    <property type="reaction ID" value="UER00412"/>
</dbReference>
<dbReference type="FunFam" id="3.40.50.1360:FF:000001">
    <property type="entry name" value="Ribose-5-phosphate isomerase A"/>
    <property type="match status" value="1"/>
</dbReference>
<dbReference type="InterPro" id="IPR037171">
    <property type="entry name" value="NagB/RpiA_transferase-like"/>
</dbReference>
<reference evidence="4 5" key="1">
    <citation type="submission" date="2018-07" db="EMBL/GenBank/DDBJ databases">
        <title>Genomic and Epidemiologic Investigation of an Indolent Hospital Outbreak.</title>
        <authorList>
            <person name="Johnson R.C."/>
            <person name="Deming C."/>
            <person name="Conlan S."/>
            <person name="Zellmer C.J."/>
            <person name="Michelin A.V."/>
            <person name="Lee-Lin S."/>
            <person name="Thomas P.J."/>
            <person name="Park M."/>
            <person name="Weingarten R.A."/>
            <person name="Less J."/>
            <person name="Dekker J.P."/>
            <person name="Frank K.M."/>
            <person name="Musser K.A."/>
            <person name="Mcquiston J.R."/>
            <person name="Henderson D.K."/>
            <person name="Lau A.F."/>
            <person name="Palmore T.N."/>
            <person name="Segre J.A."/>
        </authorList>
    </citation>
    <scope>NUCLEOTIDE SEQUENCE [LARGE SCALE GENOMIC DNA]</scope>
    <source>
        <strain evidence="4 5">SK-CDC1_0717</strain>
    </source>
</reference>
<dbReference type="PANTHER" id="PTHR11934:SF0">
    <property type="entry name" value="RIBOSE-5-PHOSPHATE ISOMERASE"/>
    <property type="match status" value="1"/>
</dbReference>
<evidence type="ECO:0000313" key="5">
    <source>
        <dbReference type="Proteomes" id="UP000287746"/>
    </source>
</evidence>
<dbReference type="EMBL" id="QQYZ01000032">
    <property type="protein sequence ID" value="RSY77395.1"/>
    <property type="molecule type" value="Genomic_DNA"/>
</dbReference>
<sequence>MSTREAEKRLAAARAVDEIKDGMFVGLGTGSTTAYAIQSLSDRIRQGLRITAVATSRATEMLARRLAVPLVPFQQFSSVDLTIDGADEIDCHFQAIKGGGGALLREKVVAAASIRMIAVVDSSKVVRQLGEFPLAVEVVPFASELVRTHLAKLGARVRLRSVGGEPFLTDQSNHIMDAAFGKALRPIEIARAIDAIPGVMEHGLFLSEIDTVVIGRGETVEVRRKEHTSEPRL</sequence>
<comment type="pathway">
    <text evidence="3">Carbohydrate degradation; pentose phosphate pathway; D-ribose 5-phosphate from D-ribulose 5-phosphate (non-oxidative stage): step 1/1.</text>
</comment>
<gene>
    <name evidence="3" type="primary">rpiA</name>
    <name evidence="4" type="ORF">DAH66_20580</name>
</gene>